<evidence type="ECO:0000256" key="1">
    <source>
        <dbReference type="ARBA" id="ARBA00004141"/>
    </source>
</evidence>
<keyword evidence="11" id="KW-1185">Reference proteome</keyword>
<evidence type="ECO:0000256" key="7">
    <source>
        <dbReference type="SAM" id="Coils"/>
    </source>
</evidence>
<evidence type="ECO:0000256" key="3">
    <source>
        <dbReference type="ARBA" id="ARBA00022679"/>
    </source>
</evidence>
<dbReference type="InterPro" id="IPR017475">
    <property type="entry name" value="EPS_sugar_tfrase"/>
</dbReference>
<feature type="transmembrane region" description="Helical" evidence="8">
    <location>
        <begin position="133"/>
        <end position="152"/>
    </location>
</feature>
<evidence type="ECO:0000256" key="6">
    <source>
        <dbReference type="ARBA" id="ARBA00023136"/>
    </source>
</evidence>
<keyword evidence="5 8" id="KW-1133">Transmembrane helix</keyword>
<keyword evidence="7" id="KW-0175">Coiled coil</keyword>
<dbReference type="EMBL" id="BAAAPK010000001">
    <property type="protein sequence ID" value="GAA1666432.1"/>
    <property type="molecule type" value="Genomic_DNA"/>
</dbReference>
<gene>
    <name evidence="10" type="ORF">GCM10009807_08160</name>
</gene>
<dbReference type="Pfam" id="PF02397">
    <property type="entry name" value="Bac_transf"/>
    <property type="match status" value="1"/>
</dbReference>
<evidence type="ECO:0000256" key="5">
    <source>
        <dbReference type="ARBA" id="ARBA00022989"/>
    </source>
</evidence>
<reference evidence="10 11" key="1">
    <citation type="journal article" date="2019" name="Int. J. Syst. Evol. Microbiol.">
        <title>The Global Catalogue of Microorganisms (GCM) 10K type strain sequencing project: providing services to taxonomists for standard genome sequencing and annotation.</title>
        <authorList>
            <consortium name="The Broad Institute Genomics Platform"/>
            <consortium name="The Broad Institute Genome Sequencing Center for Infectious Disease"/>
            <person name="Wu L."/>
            <person name="Ma J."/>
        </authorList>
    </citation>
    <scope>NUCLEOTIDE SEQUENCE [LARGE SCALE GENOMIC DNA]</scope>
    <source>
        <strain evidence="10 11">JCM 15575</strain>
    </source>
</reference>
<comment type="subcellular location">
    <subcellularLocation>
        <location evidence="1">Membrane</location>
        <topology evidence="1">Multi-pass membrane protein</topology>
    </subcellularLocation>
</comment>
<feature type="transmembrane region" description="Helical" evidence="8">
    <location>
        <begin position="307"/>
        <end position="328"/>
    </location>
</feature>
<sequence length="497" mass="54774">MTAGATIRPAVSTTATSSRTFDWRRQYARQVAITDLIVLIWAVFGTQLVWFGLGSAEVSIREDSRLSDISYWTFSTGLIAVWMILLATFDTRGYRVIGAGSIEYKRIFELSVRLFGAIAILAFLLRVDVARGYLLISFPLGVAALCVSRWLWRKWLIAKRANGEWVARVLLVGSEQSVATIARELARSSGAGYHVVGACVPSGRIADTIEGTDIPVMGSVDAVDRAMRACGADTVAVTSTDDLPADKVKQISWNLQPGRQHLVLTPSIVDIAGPRLMTRPVAGLPLIHVETPRFTLGQRIVKRTVDLVLSGIGIVLLSPVLLVLALLVRADSPGPVLFRQTRVGLRGETFTMLKYRSMVIDAEARLQALRDQARDAGNDVMFKMKDDPRITRIGGFMRRFSLDELPQLFNVFGGSMSLIGPRPPLVHEVELYDPHVHRRFLAKPGITGLWQVSGRSNLSWDDTVRLDLYYVENWSLTGDVVILAKTVKAVLASDGAF</sequence>
<evidence type="ECO:0000313" key="10">
    <source>
        <dbReference type="EMBL" id="GAA1666432.1"/>
    </source>
</evidence>
<feature type="transmembrane region" description="Helical" evidence="8">
    <location>
        <begin position="71"/>
        <end position="89"/>
    </location>
</feature>
<dbReference type="PANTHER" id="PTHR30576">
    <property type="entry name" value="COLANIC BIOSYNTHESIS UDP-GLUCOSE LIPID CARRIER TRANSFERASE"/>
    <property type="match status" value="1"/>
</dbReference>
<feature type="domain" description="Bacterial sugar transferase" evidence="9">
    <location>
        <begin position="302"/>
        <end position="491"/>
    </location>
</feature>
<feature type="coiled-coil region" evidence="7">
    <location>
        <begin position="352"/>
        <end position="379"/>
    </location>
</feature>
<dbReference type="PANTHER" id="PTHR30576:SF10">
    <property type="entry name" value="SLL5057 PROTEIN"/>
    <property type="match status" value="1"/>
</dbReference>
<accession>A0ABN2G736</accession>
<keyword evidence="4 8" id="KW-0812">Transmembrane</keyword>
<proteinExistence type="inferred from homology"/>
<feature type="transmembrane region" description="Helical" evidence="8">
    <location>
        <begin position="31"/>
        <end position="51"/>
    </location>
</feature>
<organism evidence="10 11">
    <name type="scientific">Microbacterium lacus</name>
    <dbReference type="NCBI Taxonomy" id="415217"/>
    <lineage>
        <taxon>Bacteria</taxon>
        <taxon>Bacillati</taxon>
        <taxon>Actinomycetota</taxon>
        <taxon>Actinomycetes</taxon>
        <taxon>Micrococcales</taxon>
        <taxon>Microbacteriaceae</taxon>
        <taxon>Microbacterium</taxon>
    </lineage>
</organism>
<dbReference type="NCBIfam" id="TIGR03025">
    <property type="entry name" value="EPS_sugtrans"/>
    <property type="match status" value="1"/>
</dbReference>
<keyword evidence="3 10" id="KW-0808">Transferase</keyword>
<feature type="transmembrane region" description="Helical" evidence="8">
    <location>
        <begin position="110"/>
        <end position="127"/>
    </location>
</feature>
<dbReference type="GO" id="GO:0016740">
    <property type="term" value="F:transferase activity"/>
    <property type="evidence" value="ECO:0007669"/>
    <property type="project" value="UniProtKB-KW"/>
</dbReference>
<evidence type="ECO:0000259" key="9">
    <source>
        <dbReference type="Pfam" id="PF02397"/>
    </source>
</evidence>
<name>A0ABN2G736_9MICO</name>
<evidence type="ECO:0000256" key="4">
    <source>
        <dbReference type="ARBA" id="ARBA00022692"/>
    </source>
</evidence>
<evidence type="ECO:0000313" key="11">
    <source>
        <dbReference type="Proteomes" id="UP001500596"/>
    </source>
</evidence>
<dbReference type="InterPro" id="IPR003362">
    <property type="entry name" value="Bact_transf"/>
</dbReference>
<dbReference type="Proteomes" id="UP001500596">
    <property type="component" value="Unassembled WGS sequence"/>
</dbReference>
<dbReference type="RefSeq" id="WP_425560998.1">
    <property type="nucleotide sequence ID" value="NZ_BAAAPK010000001.1"/>
</dbReference>
<evidence type="ECO:0000256" key="8">
    <source>
        <dbReference type="SAM" id="Phobius"/>
    </source>
</evidence>
<evidence type="ECO:0000256" key="2">
    <source>
        <dbReference type="ARBA" id="ARBA00006464"/>
    </source>
</evidence>
<comment type="caution">
    <text evidence="10">The sequence shown here is derived from an EMBL/GenBank/DDBJ whole genome shotgun (WGS) entry which is preliminary data.</text>
</comment>
<comment type="similarity">
    <text evidence="2">Belongs to the bacterial sugar transferase family.</text>
</comment>
<protein>
    <submittedName>
        <fullName evidence="10">Sugar transferase</fullName>
    </submittedName>
</protein>
<keyword evidence="6 8" id="KW-0472">Membrane</keyword>